<dbReference type="PANTHER" id="PTHR21063:SF4">
    <property type="entry name" value="CD48 ANTIGEN-RELATED"/>
    <property type="match status" value="1"/>
</dbReference>
<evidence type="ECO:0000259" key="2">
    <source>
        <dbReference type="PROSITE" id="PS50835"/>
    </source>
</evidence>
<feature type="domain" description="Ig-like" evidence="2">
    <location>
        <begin position="97"/>
        <end position="177"/>
    </location>
</feature>
<keyword evidence="1" id="KW-1133">Transmembrane helix</keyword>
<dbReference type="Proteomes" id="UP000324632">
    <property type="component" value="Chromosome 14"/>
</dbReference>
<dbReference type="PANTHER" id="PTHR21063">
    <property type="entry name" value="LFA-3"/>
    <property type="match status" value="1"/>
</dbReference>
<name>A0A5A9NS71_9TELE</name>
<dbReference type="InterPro" id="IPR036179">
    <property type="entry name" value="Ig-like_dom_sf"/>
</dbReference>
<dbReference type="PROSITE" id="PS50835">
    <property type="entry name" value="IG_LIKE"/>
    <property type="match status" value="1"/>
</dbReference>
<dbReference type="SUPFAM" id="SSF48726">
    <property type="entry name" value="Immunoglobulin"/>
    <property type="match status" value="2"/>
</dbReference>
<accession>A0A5A9NS71</accession>
<protein>
    <recommendedName>
        <fullName evidence="2">Ig-like domain-containing protein</fullName>
    </recommendedName>
</protein>
<gene>
    <name evidence="3" type="ORF">E1301_Tti013507</name>
</gene>
<organism evidence="3 4">
    <name type="scientific">Triplophysa tibetana</name>
    <dbReference type="NCBI Taxonomy" id="1572043"/>
    <lineage>
        <taxon>Eukaryota</taxon>
        <taxon>Metazoa</taxon>
        <taxon>Chordata</taxon>
        <taxon>Craniata</taxon>
        <taxon>Vertebrata</taxon>
        <taxon>Euteleostomi</taxon>
        <taxon>Actinopterygii</taxon>
        <taxon>Neopterygii</taxon>
        <taxon>Teleostei</taxon>
        <taxon>Ostariophysi</taxon>
        <taxon>Cypriniformes</taxon>
        <taxon>Nemacheilidae</taxon>
        <taxon>Triplophysa</taxon>
    </lineage>
</organism>
<dbReference type="EMBL" id="SOYY01000014">
    <property type="protein sequence ID" value="KAA0711905.1"/>
    <property type="molecule type" value="Genomic_DNA"/>
</dbReference>
<evidence type="ECO:0000256" key="1">
    <source>
        <dbReference type="SAM" id="Phobius"/>
    </source>
</evidence>
<keyword evidence="1" id="KW-0812">Transmembrane</keyword>
<dbReference type="AlphaFoldDB" id="A0A5A9NS71"/>
<evidence type="ECO:0000313" key="3">
    <source>
        <dbReference type="EMBL" id="KAA0711905.1"/>
    </source>
</evidence>
<comment type="caution">
    <text evidence="3">The sequence shown here is derived from an EMBL/GenBank/DDBJ whole genome shotgun (WGS) entry which is preliminary data.</text>
</comment>
<dbReference type="InterPro" id="IPR013783">
    <property type="entry name" value="Ig-like_fold"/>
</dbReference>
<feature type="transmembrane region" description="Helical" evidence="1">
    <location>
        <begin position="193"/>
        <end position="217"/>
    </location>
</feature>
<evidence type="ECO:0000313" key="4">
    <source>
        <dbReference type="Proteomes" id="UP000324632"/>
    </source>
</evidence>
<keyword evidence="1" id="KW-0472">Membrane</keyword>
<sequence length="341" mass="38516">MEGETVTLESGVPNIERNDLTVWTFGDTRIALMNRDTGKFLLFDGENGMFRDKLHLNNQTGHLTITNIRTEHTGFYQLQILSTGDYSRKFLVHVSAPLPVPVINRDYSSSSSICLLSCSVMNVSHASLSWYKENSLLSTISMSKHFENSISLHLECLDDSYTCVLNNPITNQTQHLTTDVCQSCSAHSIHPGFIAIGVVCACAVLVGGTAAAVRFYYKPKSKEKHQQNHRPIEEELCTLTNGSIHRTAPEPTYAEIPLDEVDHQSNDQRQMVHCDNCSRHSSNRFINDESDDVETGLYPEEQKDHFEDGRNDKTICGRGRRHHAAQFYYFNFGCCLRMEVC</sequence>
<reference evidence="3 4" key="1">
    <citation type="journal article" date="2019" name="Mol. Ecol. Resour.">
        <title>Chromosome-level genome assembly of Triplophysa tibetana, a fish adapted to the harsh high-altitude environment of the Tibetan Plateau.</title>
        <authorList>
            <person name="Yang X."/>
            <person name="Liu H."/>
            <person name="Ma Z."/>
            <person name="Zou Y."/>
            <person name="Zou M."/>
            <person name="Mao Y."/>
            <person name="Li X."/>
            <person name="Wang H."/>
            <person name="Chen T."/>
            <person name="Wang W."/>
            <person name="Yang R."/>
        </authorList>
    </citation>
    <scope>NUCLEOTIDE SEQUENCE [LARGE SCALE GENOMIC DNA]</scope>
    <source>
        <strain evidence="3">TTIB1903HZAU</strain>
        <tissue evidence="3">Muscle</tissue>
    </source>
</reference>
<keyword evidence="4" id="KW-1185">Reference proteome</keyword>
<dbReference type="Gene3D" id="2.60.40.10">
    <property type="entry name" value="Immunoglobulins"/>
    <property type="match status" value="2"/>
</dbReference>
<proteinExistence type="predicted"/>
<dbReference type="InterPro" id="IPR007110">
    <property type="entry name" value="Ig-like_dom"/>
</dbReference>